<dbReference type="EMBL" id="JAMYWD010000012">
    <property type="protein sequence ID" value="KAJ4950639.1"/>
    <property type="molecule type" value="Genomic_DNA"/>
</dbReference>
<dbReference type="AlphaFoldDB" id="A0A9Q0GNL9"/>
<organism evidence="1 2">
    <name type="scientific">Protea cynaroides</name>
    <dbReference type="NCBI Taxonomy" id="273540"/>
    <lineage>
        <taxon>Eukaryota</taxon>
        <taxon>Viridiplantae</taxon>
        <taxon>Streptophyta</taxon>
        <taxon>Embryophyta</taxon>
        <taxon>Tracheophyta</taxon>
        <taxon>Spermatophyta</taxon>
        <taxon>Magnoliopsida</taxon>
        <taxon>Proteales</taxon>
        <taxon>Proteaceae</taxon>
        <taxon>Protea</taxon>
    </lineage>
</organism>
<name>A0A9Q0GNL9_9MAGN</name>
<dbReference type="OrthoDB" id="632588at2759"/>
<dbReference type="Proteomes" id="UP001141806">
    <property type="component" value="Unassembled WGS sequence"/>
</dbReference>
<keyword evidence="2" id="KW-1185">Reference proteome</keyword>
<dbReference type="Pfam" id="PF21737">
    <property type="entry name" value="DUF6865"/>
    <property type="match status" value="1"/>
</dbReference>
<dbReference type="PANTHER" id="PTHR35282">
    <property type="entry name" value="F5D14.24 PROTEIN"/>
    <property type="match status" value="1"/>
</dbReference>
<accession>A0A9Q0GNL9</accession>
<evidence type="ECO:0000313" key="1">
    <source>
        <dbReference type="EMBL" id="KAJ4950639.1"/>
    </source>
</evidence>
<reference evidence="1" key="1">
    <citation type="journal article" date="2023" name="Plant J.">
        <title>The genome of the king protea, Protea cynaroides.</title>
        <authorList>
            <person name="Chang J."/>
            <person name="Duong T.A."/>
            <person name="Schoeman C."/>
            <person name="Ma X."/>
            <person name="Roodt D."/>
            <person name="Barker N."/>
            <person name="Li Z."/>
            <person name="Van de Peer Y."/>
            <person name="Mizrachi E."/>
        </authorList>
    </citation>
    <scope>NUCLEOTIDE SEQUENCE</scope>
    <source>
        <tissue evidence="1">Young leaves</tissue>
    </source>
</reference>
<protein>
    <submittedName>
        <fullName evidence="1">Uncharacterized protein</fullName>
    </submittedName>
</protein>
<evidence type="ECO:0000313" key="2">
    <source>
        <dbReference type="Proteomes" id="UP001141806"/>
    </source>
</evidence>
<proteinExistence type="predicted"/>
<dbReference type="InterPro" id="IPR049198">
    <property type="entry name" value="DUF6865"/>
</dbReference>
<comment type="caution">
    <text evidence="1">The sequence shown here is derived from an EMBL/GenBank/DDBJ whole genome shotgun (WGS) entry which is preliminary data.</text>
</comment>
<gene>
    <name evidence="1" type="ORF">NE237_027471</name>
</gene>
<dbReference type="PANTHER" id="PTHR35282:SF2">
    <property type="entry name" value="F5D14.24 PROTEIN"/>
    <property type="match status" value="1"/>
</dbReference>
<sequence>MHAPHRIRSVQRALIGSALIGKGSRISEFLSQTKFWRVAEGGKHQNFMDTKVPGKGDSQELVRESLIAISQCMPDAVKLSSESNGTNAVELKESDTTEKYRSKLISISYADIETSPAALENLEV</sequence>